<keyword evidence="3" id="KW-1185">Reference proteome</keyword>
<dbReference type="EMBL" id="KI964261">
    <property type="protein sequence ID" value="EUC39748.1"/>
    <property type="molecule type" value="Genomic_DNA"/>
</dbReference>
<feature type="compositionally biased region" description="Basic and acidic residues" evidence="1">
    <location>
        <begin position="223"/>
        <end position="235"/>
    </location>
</feature>
<dbReference type="AlphaFoldDB" id="W6YQH0"/>
<evidence type="ECO:0000313" key="2">
    <source>
        <dbReference type="EMBL" id="EUC39748.1"/>
    </source>
</evidence>
<dbReference type="GeneID" id="19119639"/>
<dbReference type="OrthoDB" id="10444631at2759"/>
<dbReference type="Proteomes" id="UP000054032">
    <property type="component" value="Unassembled WGS sequence"/>
</dbReference>
<feature type="compositionally biased region" description="Acidic residues" evidence="1">
    <location>
        <begin position="236"/>
        <end position="252"/>
    </location>
</feature>
<sequence length="252" mass="26433">LERAKGPGKSKCNSKTNEPVQTGGGIARPGTFILNRAGLMASKNAGELEPGPESMEVIDIEPSGDNPEDGNTEEAAILVSSQDSPNPNTAHTARKTGPANNQTTIPSWFIFTGSSLGSALNTASSASNKKDARSPATGEKVGQTKPNGKKGNATSTTAEGKKRVRTTSESSPRGFRFRRRIGSYDSATADPPEESTGSPQGKATATVDVAGVDGRKKGKARAQTRESDAEDRDLSEYIDESESMWESDASVD</sequence>
<feature type="non-terminal residue" evidence="2">
    <location>
        <position position="1"/>
    </location>
</feature>
<name>W6YQH0_COCMI</name>
<accession>W6YQH0</accession>
<feature type="region of interest" description="Disordered" evidence="1">
    <location>
        <begin position="1"/>
        <end position="29"/>
    </location>
</feature>
<evidence type="ECO:0000313" key="3">
    <source>
        <dbReference type="Proteomes" id="UP000054032"/>
    </source>
</evidence>
<gene>
    <name evidence="2" type="ORF">COCMIDRAFT_110686</name>
</gene>
<dbReference type="KEGG" id="bor:COCMIDRAFT_110686"/>
<feature type="compositionally biased region" description="Polar residues" evidence="1">
    <location>
        <begin position="11"/>
        <end position="20"/>
    </location>
</feature>
<feature type="compositionally biased region" description="Polar residues" evidence="1">
    <location>
        <begin position="79"/>
        <end position="91"/>
    </location>
</feature>
<organism evidence="2 3">
    <name type="scientific">Bipolaris oryzae ATCC 44560</name>
    <dbReference type="NCBI Taxonomy" id="930090"/>
    <lineage>
        <taxon>Eukaryota</taxon>
        <taxon>Fungi</taxon>
        <taxon>Dikarya</taxon>
        <taxon>Ascomycota</taxon>
        <taxon>Pezizomycotina</taxon>
        <taxon>Dothideomycetes</taxon>
        <taxon>Pleosporomycetidae</taxon>
        <taxon>Pleosporales</taxon>
        <taxon>Pleosporineae</taxon>
        <taxon>Pleosporaceae</taxon>
        <taxon>Bipolaris</taxon>
    </lineage>
</organism>
<reference evidence="2 3" key="1">
    <citation type="journal article" date="2013" name="PLoS Genet.">
        <title>Comparative genome structure, secondary metabolite, and effector coding capacity across Cochliobolus pathogens.</title>
        <authorList>
            <person name="Condon B.J."/>
            <person name="Leng Y."/>
            <person name="Wu D."/>
            <person name="Bushley K.E."/>
            <person name="Ohm R.A."/>
            <person name="Otillar R."/>
            <person name="Martin J."/>
            <person name="Schackwitz W."/>
            <person name="Grimwood J."/>
            <person name="MohdZainudin N."/>
            <person name="Xue C."/>
            <person name="Wang R."/>
            <person name="Manning V.A."/>
            <person name="Dhillon B."/>
            <person name="Tu Z.J."/>
            <person name="Steffenson B.J."/>
            <person name="Salamov A."/>
            <person name="Sun H."/>
            <person name="Lowry S."/>
            <person name="LaButti K."/>
            <person name="Han J."/>
            <person name="Copeland A."/>
            <person name="Lindquist E."/>
            <person name="Barry K."/>
            <person name="Schmutz J."/>
            <person name="Baker S.E."/>
            <person name="Ciuffetti L.M."/>
            <person name="Grigoriev I.V."/>
            <person name="Zhong S."/>
            <person name="Turgeon B.G."/>
        </authorList>
    </citation>
    <scope>NUCLEOTIDE SEQUENCE [LARGE SCALE GENOMIC DNA]</scope>
    <source>
        <strain evidence="2 3">ATCC 44560</strain>
    </source>
</reference>
<feature type="region of interest" description="Disordered" evidence="1">
    <location>
        <begin position="119"/>
        <end position="252"/>
    </location>
</feature>
<protein>
    <submittedName>
        <fullName evidence="2">Uncharacterized protein</fullName>
    </submittedName>
</protein>
<feature type="region of interest" description="Disordered" evidence="1">
    <location>
        <begin position="43"/>
        <end position="105"/>
    </location>
</feature>
<proteinExistence type="predicted"/>
<dbReference type="RefSeq" id="XP_007693730.1">
    <property type="nucleotide sequence ID" value="XM_007695540.1"/>
</dbReference>
<dbReference type="HOGENOM" id="CLU_1115657_0_0_1"/>
<evidence type="ECO:0000256" key="1">
    <source>
        <dbReference type="SAM" id="MobiDB-lite"/>
    </source>
</evidence>